<dbReference type="PANTHER" id="PTHR48017">
    <property type="entry name" value="OS05G0424000 PROTEIN-RELATED"/>
    <property type="match status" value="1"/>
</dbReference>
<feature type="transmembrane region" description="Helical" evidence="7">
    <location>
        <begin position="300"/>
        <end position="321"/>
    </location>
</feature>
<comment type="caution">
    <text evidence="9">The sequence shown here is derived from an EMBL/GenBank/DDBJ whole genome shotgun (WGS) entry which is preliminary data.</text>
</comment>
<keyword evidence="10" id="KW-1185">Reference proteome</keyword>
<dbReference type="Pfam" id="PF01490">
    <property type="entry name" value="Aa_trans"/>
    <property type="match status" value="1"/>
</dbReference>
<reference evidence="9 10" key="1">
    <citation type="journal article" date="2022" name="Nat. Plants">
        <title>Genomes of leafy and leafless Platanthera orchids illuminate the evolution of mycoheterotrophy.</title>
        <authorList>
            <person name="Li M.H."/>
            <person name="Liu K.W."/>
            <person name="Li Z."/>
            <person name="Lu H.C."/>
            <person name="Ye Q.L."/>
            <person name="Zhang D."/>
            <person name="Wang J.Y."/>
            <person name="Li Y.F."/>
            <person name="Zhong Z.M."/>
            <person name="Liu X."/>
            <person name="Yu X."/>
            <person name="Liu D.K."/>
            <person name="Tu X.D."/>
            <person name="Liu B."/>
            <person name="Hao Y."/>
            <person name="Liao X.Y."/>
            <person name="Jiang Y.T."/>
            <person name="Sun W.H."/>
            <person name="Chen J."/>
            <person name="Chen Y.Q."/>
            <person name="Ai Y."/>
            <person name="Zhai J.W."/>
            <person name="Wu S.S."/>
            <person name="Zhou Z."/>
            <person name="Hsiao Y.Y."/>
            <person name="Wu W.L."/>
            <person name="Chen Y.Y."/>
            <person name="Lin Y.F."/>
            <person name="Hsu J.L."/>
            <person name="Li C.Y."/>
            <person name="Wang Z.W."/>
            <person name="Zhao X."/>
            <person name="Zhong W.Y."/>
            <person name="Ma X.K."/>
            <person name="Ma L."/>
            <person name="Huang J."/>
            <person name="Chen G.Z."/>
            <person name="Huang M.Z."/>
            <person name="Huang L."/>
            <person name="Peng D.H."/>
            <person name="Luo Y.B."/>
            <person name="Zou S.Q."/>
            <person name="Chen S.P."/>
            <person name="Lan S."/>
            <person name="Tsai W.C."/>
            <person name="Van de Peer Y."/>
            <person name="Liu Z.J."/>
        </authorList>
    </citation>
    <scope>NUCLEOTIDE SEQUENCE [LARGE SCALE GENOMIC DNA]</scope>
    <source>
        <strain evidence="9">Lor288</strain>
    </source>
</reference>
<evidence type="ECO:0000256" key="3">
    <source>
        <dbReference type="ARBA" id="ARBA00022692"/>
    </source>
</evidence>
<accession>A0ABR2MPP5</accession>
<sequence length="421" mass="45866">MGDNGGAEHHPQASFAPMDVSIEPTQKQRTGGFESFDDDGRLKRTGTMWTASAHIITAVIGSGVLSLAWSIAQLGWVAGPAVMILFAFVIYYTSSLLSDCYRTGNLVSGKRNYTYTDAVTAYLGAIQRSNCFHEKGENNPCHISSTPYMILFGVIQILFSQIPDFDQIWWLSIVAAVMSFTYSSIGLGLGVLQVVANGGVKGSITGMSVGAVTVAQKIWRSLQAFGDIAFAYSYSIILIEIQDTIRSPPPSEAKVMKKATLLSVGVTTFFYLLCGCMGYAAFGDSAPGNLLTGFGFYNPFWLLDIANAAIVIHLVGAYQVYCQPLFAFVEKWAARTWPDSEMIFKQIEIKVPPSSSKSYKLNIFRLVWRTAFVVVHHRHIHASALLQRRGGAPRGARFLAADSIFSGGDVHSSEEGSAVEQ</sequence>
<keyword evidence="5 7" id="KW-1133">Transmembrane helix</keyword>
<name>A0ABR2MPP5_9ASPA</name>
<evidence type="ECO:0000256" key="7">
    <source>
        <dbReference type="SAM" id="Phobius"/>
    </source>
</evidence>
<evidence type="ECO:0000259" key="8">
    <source>
        <dbReference type="Pfam" id="PF01490"/>
    </source>
</evidence>
<feature type="transmembrane region" description="Helical" evidence="7">
    <location>
        <begin position="259"/>
        <end position="280"/>
    </location>
</feature>
<keyword evidence="6 7" id="KW-0472">Membrane</keyword>
<feature type="domain" description="Amino acid transporter transmembrane" evidence="8">
    <location>
        <begin position="122"/>
        <end position="375"/>
    </location>
</feature>
<feature type="transmembrane region" description="Helical" evidence="7">
    <location>
        <begin position="51"/>
        <end position="69"/>
    </location>
</feature>
<evidence type="ECO:0000256" key="5">
    <source>
        <dbReference type="ARBA" id="ARBA00022989"/>
    </source>
</evidence>
<protein>
    <submittedName>
        <fullName evidence="9">Amino acid permease 4</fullName>
    </submittedName>
</protein>
<feature type="transmembrane region" description="Helical" evidence="7">
    <location>
        <begin position="75"/>
        <end position="93"/>
    </location>
</feature>
<evidence type="ECO:0000313" key="10">
    <source>
        <dbReference type="Proteomes" id="UP001412067"/>
    </source>
</evidence>
<evidence type="ECO:0000256" key="6">
    <source>
        <dbReference type="ARBA" id="ARBA00023136"/>
    </source>
</evidence>
<gene>
    <name evidence="9" type="primary">AAP4</name>
    <name evidence="9" type="ORF">KSP40_PGU019756</name>
</gene>
<feature type="transmembrane region" description="Helical" evidence="7">
    <location>
        <begin position="168"/>
        <end position="192"/>
    </location>
</feature>
<keyword evidence="4" id="KW-0029">Amino-acid transport</keyword>
<comment type="subcellular location">
    <subcellularLocation>
        <location evidence="1">Membrane</location>
    </subcellularLocation>
</comment>
<evidence type="ECO:0000256" key="1">
    <source>
        <dbReference type="ARBA" id="ARBA00004370"/>
    </source>
</evidence>
<keyword evidence="2" id="KW-0813">Transport</keyword>
<feature type="transmembrane region" description="Helical" evidence="7">
    <location>
        <begin position="145"/>
        <end position="162"/>
    </location>
</feature>
<evidence type="ECO:0000256" key="2">
    <source>
        <dbReference type="ARBA" id="ARBA00022448"/>
    </source>
</evidence>
<evidence type="ECO:0000313" key="9">
    <source>
        <dbReference type="EMBL" id="KAK8966177.1"/>
    </source>
</evidence>
<evidence type="ECO:0000256" key="4">
    <source>
        <dbReference type="ARBA" id="ARBA00022970"/>
    </source>
</evidence>
<dbReference type="EMBL" id="JBBWWR010000005">
    <property type="protein sequence ID" value="KAK8966177.1"/>
    <property type="molecule type" value="Genomic_DNA"/>
</dbReference>
<dbReference type="InterPro" id="IPR013057">
    <property type="entry name" value="AA_transpt_TM"/>
</dbReference>
<organism evidence="9 10">
    <name type="scientific">Platanthera guangdongensis</name>
    <dbReference type="NCBI Taxonomy" id="2320717"/>
    <lineage>
        <taxon>Eukaryota</taxon>
        <taxon>Viridiplantae</taxon>
        <taxon>Streptophyta</taxon>
        <taxon>Embryophyta</taxon>
        <taxon>Tracheophyta</taxon>
        <taxon>Spermatophyta</taxon>
        <taxon>Magnoliopsida</taxon>
        <taxon>Liliopsida</taxon>
        <taxon>Asparagales</taxon>
        <taxon>Orchidaceae</taxon>
        <taxon>Orchidoideae</taxon>
        <taxon>Orchideae</taxon>
        <taxon>Orchidinae</taxon>
        <taxon>Platanthera</taxon>
    </lineage>
</organism>
<keyword evidence="3 7" id="KW-0812">Transmembrane</keyword>
<proteinExistence type="predicted"/>
<dbReference type="Proteomes" id="UP001412067">
    <property type="component" value="Unassembled WGS sequence"/>
</dbReference>